<dbReference type="AlphaFoldDB" id="A0AAV9S117"/>
<feature type="compositionally biased region" description="Polar residues" evidence="1">
    <location>
        <begin position="1"/>
        <end position="12"/>
    </location>
</feature>
<name>A0AAV9S117_9TELE</name>
<keyword evidence="3" id="KW-1185">Reference proteome</keyword>
<comment type="caution">
    <text evidence="2">The sequence shown here is derived from an EMBL/GenBank/DDBJ whole genome shotgun (WGS) entry which is preliminary data.</text>
</comment>
<dbReference type="Proteomes" id="UP001311232">
    <property type="component" value="Unassembled WGS sequence"/>
</dbReference>
<evidence type="ECO:0000313" key="2">
    <source>
        <dbReference type="EMBL" id="KAK5614911.1"/>
    </source>
</evidence>
<feature type="compositionally biased region" description="Low complexity" evidence="1">
    <location>
        <begin position="26"/>
        <end position="39"/>
    </location>
</feature>
<sequence length="127" mass="13070">ERTSAESFSKDTTGLGRGGSCHSRDTQTSLSPDTSSSSSGQARDTVPPACPGPSPGFPPSGTCLKGQGRNFGPSIGGPVKTGSGTGTSRLHGRVTYRVQRCRSLEGGRGSLEEAEGMESDYCQQSLT</sequence>
<protein>
    <submittedName>
        <fullName evidence="2">Uncharacterized protein</fullName>
    </submittedName>
</protein>
<evidence type="ECO:0000313" key="3">
    <source>
        <dbReference type="Proteomes" id="UP001311232"/>
    </source>
</evidence>
<feature type="compositionally biased region" description="Pro residues" evidence="1">
    <location>
        <begin position="48"/>
        <end position="58"/>
    </location>
</feature>
<evidence type="ECO:0000256" key="1">
    <source>
        <dbReference type="SAM" id="MobiDB-lite"/>
    </source>
</evidence>
<feature type="non-terminal residue" evidence="2">
    <location>
        <position position="1"/>
    </location>
</feature>
<accession>A0AAV9S117</accession>
<feature type="region of interest" description="Disordered" evidence="1">
    <location>
        <begin position="106"/>
        <end position="127"/>
    </location>
</feature>
<dbReference type="EMBL" id="JAHHUM010001054">
    <property type="protein sequence ID" value="KAK5614911.1"/>
    <property type="molecule type" value="Genomic_DNA"/>
</dbReference>
<reference evidence="2 3" key="1">
    <citation type="submission" date="2021-06" db="EMBL/GenBank/DDBJ databases">
        <authorList>
            <person name="Palmer J.M."/>
        </authorList>
    </citation>
    <scope>NUCLEOTIDE SEQUENCE [LARGE SCALE GENOMIC DNA]</scope>
    <source>
        <strain evidence="2 3">MEX-2019</strain>
        <tissue evidence="2">Muscle</tissue>
    </source>
</reference>
<organism evidence="2 3">
    <name type="scientific">Crenichthys baileyi</name>
    <name type="common">White River springfish</name>
    <dbReference type="NCBI Taxonomy" id="28760"/>
    <lineage>
        <taxon>Eukaryota</taxon>
        <taxon>Metazoa</taxon>
        <taxon>Chordata</taxon>
        <taxon>Craniata</taxon>
        <taxon>Vertebrata</taxon>
        <taxon>Euteleostomi</taxon>
        <taxon>Actinopterygii</taxon>
        <taxon>Neopterygii</taxon>
        <taxon>Teleostei</taxon>
        <taxon>Neoteleostei</taxon>
        <taxon>Acanthomorphata</taxon>
        <taxon>Ovalentaria</taxon>
        <taxon>Atherinomorphae</taxon>
        <taxon>Cyprinodontiformes</taxon>
        <taxon>Goodeidae</taxon>
        <taxon>Crenichthys</taxon>
    </lineage>
</organism>
<feature type="region of interest" description="Disordered" evidence="1">
    <location>
        <begin position="1"/>
        <end position="91"/>
    </location>
</feature>
<proteinExistence type="predicted"/>
<gene>
    <name evidence="2" type="ORF">CRENBAI_009696</name>
</gene>